<gene>
    <name evidence="4" type="ORF">PIIN_04989</name>
</gene>
<feature type="transmembrane region" description="Helical" evidence="2">
    <location>
        <begin position="241"/>
        <end position="261"/>
    </location>
</feature>
<feature type="compositionally biased region" description="Polar residues" evidence="1">
    <location>
        <begin position="353"/>
        <end position="368"/>
    </location>
</feature>
<dbReference type="HOGENOM" id="CLU_035509_1_0_1"/>
<protein>
    <recommendedName>
        <fullName evidence="3">DUF6533 domain-containing protein</fullName>
    </recommendedName>
</protein>
<keyword evidence="5" id="KW-1185">Reference proteome</keyword>
<keyword evidence="2" id="KW-0472">Membrane</keyword>
<dbReference type="InterPro" id="IPR045340">
    <property type="entry name" value="DUF6533"/>
</dbReference>
<dbReference type="Proteomes" id="UP000007148">
    <property type="component" value="Unassembled WGS sequence"/>
</dbReference>
<dbReference type="AlphaFoldDB" id="G4TIA7"/>
<keyword evidence="2" id="KW-1133">Transmembrane helix</keyword>
<proteinExistence type="predicted"/>
<evidence type="ECO:0000313" key="4">
    <source>
        <dbReference type="EMBL" id="CCA71054.1"/>
    </source>
</evidence>
<name>G4TIA7_SERID</name>
<feature type="region of interest" description="Disordered" evidence="1">
    <location>
        <begin position="324"/>
        <end position="368"/>
    </location>
</feature>
<sequence length="368" mass="41757">MSSILSQLVDAKKDTSLTRYVTCTALAVTTYDGILTLFDAIKLFRRSKTSLGRILYYLTRVVSFIGLTLMTYHISEFRLGFSRKACQIFVWIWPSLFSLTMLSTDWLLTLRISALYHSNALIWRGTYASLIICGLVTSGLLINIQVTYSKVIYYIDAVGICGVLTQGRDVVKTFYPWLAHETLLTVIMGVHTWRNFRKGSGRQTFPLLIVLYRDGALFYVVILAVRIWIIYTLSTLPLTRLYLDICVMWAACTLLTTRAYLNLCSIVLVREEEEAASMELQATIGFTSRSRASKALSPTRLANPTTIRPTEVYFRRETELTVDETRKNLSISPSPPLSKPSSPNGFDEERRLSGTTAHMSHQNMSPYR</sequence>
<evidence type="ECO:0000259" key="3">
    <source>
        <dbReference type="Pfam" id="PF20151"/>
    </source>
</evidence>
<reference evidence="4 5" key="1">
    <citation type="journal article" date="2011" name="PLoS Pathog.">
        <title>Endophytic Life Strategies Decoded by Genome and Transcriptome Analyses of the Mutualistic Root Symbiont Piriformospora indica.</title>
        <authorList>
            <person name="Zuccaro A."/>
            <person name="Lahrmann U."/>
            <person name="Guldener U."/>
            <person name="Langen G."/>
            <person name="Pfiffi S."/>
            <person name="Biedenkopf D."/>
            <person name="Wong P."/>
            <person name="Samans B."/>
            <person name="Grimm C."/>
            <person name="Basiewicz M."/>
            <person name="Murat C."/>
            <person name="Martin F."/>
            <person name="Kogel K.H."/>
        </authorList>
    </citation>
    <scope>NUCLEOTIDE SEQUENCE [LARGE SCALE GENOMIC DNA]</scope>
    <source>
        <strain evidence="4 5">DSM 11827</strain>
    </source>
</reference>
<feature type="transmembrane region" description="Helical" evidence="2">
    <location>
        <begin position="205"/>
        <end position="229"/>
    </location>
</feature>
<feature type="transmembrane region" description="Helical" evidence="2">
    <location>
        <begin position="121"/>
        <end position="144"/>
    </location>
</feature>
<dbReference type="InParanoid" id="G4TIA7"/>
<comment type="caution">
    <text evidence="4">The sequence shown here is derived from an EMBL/GenBank/DDBJ whole genome shotgun (WGS) entry which is preliminary data.</text>
</comment>
<feature type="transmembrane region" description="Helical" evidence="2">
    <location>
        <begin position="54"/>
        <end position="74"/>
    </location>
</feature>
<dbReference type="EMBL" id="CAFZ01000104">
    <property type="protein sequence ID" value="CCA71054.1"/>
    <property type="molecule type" value="Genomic_DNA"/>
</dbReference>
<feature type="transmembrane region" description="Helical" evidence="2">
    <location>
        <begin position="86"/>
        <end position="109"/>
    </location>
</feature>
<evidence type="ECO:0000256" key="1">
    <source>
        <dbReference type="SAM" id="MobiDB-lite"/>
    </source>
</evidence>
<accession>G4TIA7</accession>
<feature type="domain" description="DUF6533" evidence="3">
    <location>
        <begin position="20"/>
        <end position="65"/>
    </location>
</feature>
<evidence type="ECO:0000256" key="2">
    <source>
        <dbReference type="SAM" id="Phobius"/>
    </source>
</evidence>
<dbReference type="OrthoDB" id="2686513at2759"/>
<keyword evidence="2" id="KW-0812">Transmembrane</keyword>
<dbReference type="Pfam" id="PF20151">
    <property type="entry name" value="DUF6533"/>
    <property type="match status" value="1"/>
</dbReference>
<organism evidence="4 5">
    <name type="scientific">Serendipita indica (strain DSM 11827)</name>
    <name type="common">Root endophyte fungus</name>
    <name type="synonym">Piriformospora indica</name>
    <dbReference type="NCBI Taxonomy" id="1109443"/>
    <lineage>
        <taxon>Eukaryota</taxon>
        <taxon>Fungi</taxon>
        <taxon>Dikarya</taxon>
        <taxon>Basidiomycota</taxon>
        <taxon>Agaricomycotina</taxon>
        <taxon>Agaricomycetes</taxon>
        <taxon>Sebacinales</taxon>
        <taxon>Serendipitaceae</taxon>
        <taxon>Serendipita</taxon>
    </lineage>
</organism>
<evidence type="ECO:0000313" key="5">
    <source>
        <dbReference type="Proteomes" id="UP000007148"/>
    </source>
</evidence>